<keyword evidence="2" id="KW-1185">Reference proteome</keyword>
<sequence length="129" mass="16249">MNLTPSEKNQLERQLEHQRNWYNNNREKVSKQKREWYQKNKQKANEKNRIWREKQRLEKEKQKQEEMMTIGKVKKKYCLYQVLDILRKSPRHYLWGKSVKEWTEKDWVNFDFLKNITENRNNDINYQNT</sequence>
<evidence type="ECO:0000313" key="2">
    <source>
        <dbReference type="Proteomes" id="UP001230035"/>
    </source>
</evidence>
<reference evidence="1 2" key="1">
    <citation type="submission" date="2023-05" db="EMBL/GenBank/DDBJ databases">
        <title>Flavobacterium sedimenti sp. nov., isolated from the sediment.</title>
        <authorList>
            <person name="Wu N."/>
        </authorList>
    </citation>
    <scope>NUCLEOTIDE SEQUENCE [LARGE SCALE GENOMIC DNA]</scope>
    <source>
        <strain evidence="1 2">YZ-48</strain>
    </source>
</reference>
<dbReference type="RefSeq" id="WP_283238028.1">
    <property type="nucleotide sequence ID" value="NZ_JASGBP010000001.1"/>
</dbReference>
<gene>
    <name evidence="1" type="ORF">QHT84_02855</name>
</gene>
<protein>
    <submittedName>
        <fullName evidence="1">Uncharacterized protein</fullName>
    </submittedName>
</protein>
<proteinExistence type="predicted"/>
<dbReference type="EMBL" id="JASGBP010000001">
    <property type="protein sequence ID" value="MDI9256349.1"/>
    <property type="molecule type" value="Genomic_DNA"/>
</dbReference>
<comment type="caution">
    <text evidence="1">The sequence shown here is derived from an EMBL/GenBank/DDBJ whole genome shotgun (WGS) entry which is preliminary data.</text>
</comment>
<dbReference type="Proteomes" id="UP001230035">
    <property type="component" value="Unassembled WGS sequence"/>
</dbReference>
<evidence type="ECO:0000313" key="1">
    <source>
        <dbReference type="EMBL" id="MDI9256349.1"/>
    </source>
</evidence>
<organism evidence="1 2">
    <name type="scientific">Flavobacterium sedimenticola</name>
    <dbReference type="NCBI Taxonomy" id="3043286"/>
    <lineage>
        <taxon>Bacteria</taxon>
        <taxon>Pseudomonadati</taxon>
        <taxon>Bacteroidota</taxon>
        <taxon>Flavobacteriia</taxon>
        <taxon>Flavobacteriales</taxon>
        <taxon>Flavobacteriaceae</taxon>
        <taxon>Flavobacterium</taxon>
    </lineage>
</organism>
<name>A0ABT6XMP3_9FLAO</name>
<accession>A0ABT6XMP3</accession>